<protein>
    <submittedName>
        <fullName evidence="1">Uncharacterized protein</fullName>
    </submittedName>
</protein>
<comment type="caution">
    <text evidence="1">The sequence shown here is derived from an EMBL/GenBank/DDBJ whole genome shotgun (WGS) entry which is preliminary data.</text>
</comment>
<gene>
    <name evidence="1" type="ORF">M9H77_18103</name>
</gene>
<dbReference type="Proteomes" id="UP001060085">
    <property type="component" value="Linkage Group LG04"/>
</dbReference>
<dbReference type="EMBL" id="CM044704">
    <property type="protein sequence ID" value="KAI5668250.1"/>
    <property type="molecule type" value="Genomic_DNA"/>
</dbReference>
<proteinExistence type="predicted"/>
<accession>A0ACC0B6J0</accession>
<evidence type="ECO:0000313" key="1">
    <source>
        <dbReference type="EMBL" id="KAI5668250.1"/>
    </source>
</evidence>
<evidence type="ECO:0000313" key="2">
    <source>
        <dbReference type="Proteomes" id="UP001060085"/>
    </source>
</evidence>
<keyword evidence="2" id="KW-1185">Reference proteome</keyword>
<sequence>MVGSKSSFSVGWIDPCYVLIRFDLEEYYIRFRMKGLWNFQGYLLRVLKWTPNFQLFVESSILPIWVNFEDLLIYFINKATLFSIASTLGKSLKIDKATTKFTRPTGARVCSELDLLKSLPQRVWIWTSPSTATTVIHSLAEITVAEPTSVQEHVSPNFNDQQAEMNQIESQGEGVSVPTQALKETDANNNLKAADWLEIPAVQTSGRGYSSDSDIQKLRTREGHLEGGKTSFLPLWKRFDRTMVNSEWSNFFTLSKLENLTSNHSPLLFSFRHTFPRGFNEHKNVEIFQRLITRLMARMIEGKDKEMVALFKKNLRDLTWNALERENEYQNSTKTFQISIIQERKTKRSKNGRLRRFKTTSVEKKTYHRLVQARLEERRFLGKIELQRSLGEFIPRSIWKLEAQYFSGWRQDCIFTRFRLHLGNAWNKKATKNKKQWISFNNLTMDRVVTPFMTIFLTIFLLWLPSLEEVRDAIFSLYRNSAPGSDGFSGAFFQHCWTYGAPFSMASQTWSCIRRQRIIVPLILMEKINSNPQLLRDPLVLFSYISQAKGWTLREEYLRGHALSLQSKKSFPTRTIVLNIDGASKGNQGLATTGGVLYFDDGTFIKRFAHYHGENNSNSFAEVMAMLYGTLITIDMRFSSFMIESDSLTVVSMVQGSSTVPWEIG</sequence>
<organism evidence="1 2">
    <name type="scientific">Catharanthus roseus</name>
    <name type="common">Madagascar periwinkle</name>
    <name type="synonym">Vinca rosea</name>
    <dbReference type="NCBI Taxonomy" id="4058"/>
    <lineage>
        <taxon>Eukaryota</taxon>
        <taxon>Viridiplantae</taxon>
        <taxon>Streptophyta</taxon>
        <taxon>Embryophyta</taxon>
        <taxon>Tracheophyta</taxon>
        <taxon>Spermatophyta</taxon>
        <taxon>Magnoliopsida</taxon>
        <taxon>eudicotyledons</taxon>
        <taxon>Gunneridae</taxon>
        <taxon>Pentapetalae</taxon>
        <taxon>asterids</taxon>
        <taxon>lamiids</taxon>
        <taxon>Gentianales</taxon>
        <taxon>Apocynaceae</taxon>
        <taxon>Rauvolfioideae</taxon>
        <taxon>Vinceae</taxon>
        <taxon>Catharanthinae</taxon>
        <taxon>Catharanthus</taxon>
    </lineage>
</organism>
<reference evidence="2" key="1">
    <citation type="journal article" date="2023" name="Nat. Plants">
        <title>Single-cell RNA sequencing provides a high-resolution roadmap for understanding the multicellular compartmentation of specialized metabolism.</title>
        <authorList>
            <person name="Sun S."/>
            <person name="Shen X."/>
            <person name="Li Y."/>
            <person name="Li Y."/>
            <person name="Wang S."/>
            <person name="Li R."/>
            <person name="Zhang H."/>
            <person name="Shen G."/>
            <person name="Guo B."/>
            <person name="Wei J."/>
            <person name="Xu J."/>
            <person name="St-Pierre B."/>
            <person name="Chen S."/>
            <person name="Sun C."/>
        </authorList>
    </citation>
    <scope>NUCLEOTIDE SEQUENCE [LARGE SCALE GENOMIC DNA]</scope>
</reference>
<name>A0ACC0B6J0_CATRO</name>